<evidence type="ECO:0000256" key="2">
    <source>
        <dbReference type="ARBA" id="ARBA00013064"/>
    </source>
</evidence>
<evidence type="ECO:0000313" key="8">
    <source>
        <dbReference type="Proteomes" id="UP000187209"/>
    </source>
</evidence>
<dbReference type="AlphaFoldDB" id="A0A1R2C3L6"/>
<dbReference type="InterPro" id="IPR050561">
    <property type="entry name" value="PTP"/>
</dbReference>
<dbReference type="EC" id="3.1.3.48" evidence="2"/>
<proteinExistence type="inferred from homology"/>
<sequence length="389" mass="44155">MHANNTAEIIPNRLYWISDRMPPSRKENLFYFCTDSQYIYHPYSSDFGPLDLGKVYRYILELNSILSNPKLQDCVIYHYTSMQPSRRANSALLMGTFQILMLGKTSDEACSAFEHVEAFIPFVDASYQPSSFELYIEDCLKGFEKAIKLGWFNLSAFNLKEYEQLSAVEHGGLNWIVPGKLLAFVCPVNEKSAKYNALTPELYASLFRNLGVTDIVRLNNKTYEAERFLRYGFNHRDLYFLDGSVPSEEIVEEFIELVDKAPGAIAVHCKAGLGRTATLIGCYAIKYYGFTGLEFIGWARLCRPGSVLGPQQQFLCDRFEIVNGRVPKALTSDEEKYKAKFGDYGQSGRLIAKTSTSSPILSSRTFLKKATMTNTAKMLSMKTLTYRKK</sequence>
<dbReference type="PANTHER" id="PTHR23339">
    <property type="entry name" value="TYROSINE SPECIFIC PROTEIN PHOSPHATASE AND DUAL SPECIFICITY PROTEIN PHOSPHATASE"/>
    <property type="match status" value="1"/>
</dbReference>
<dbReference type="PROSITE" id="PS00383">
    <property type="entry name" value="TYR_PHOSPHATASE_1"/>
    <property type="match status" value="1"/>
</dbReference>
<comment type="caution">
    <text evidence="7">The sequence shown here is derived from an EMBL/GenBank/DDBJ whole genome shotgun (WGS) entry which is preliminary data.</text>
</comment>
<dbReference type="PROSITE" id="PS50054">
    <property type="entry name" value="TYR_PHOSPHATASE_DUAL"/>
    <property type="match status" value="1"/>
</dbReference>
<dbReference type="InterPro" id="IPR029021">
    <property type="entry name" value="Prot-tyrosine_phosphatase-like"/>
</dbReference>
<dbReference type="SUPFAM" id="SSF52799">
    <property type="entry name" value="(Phosphotyrosine protein) phosphatases II"/>
    <property type="match status" value="2"/>
</dbReference>
<protein>
    <recommendedName>
        <fullName evidence="2">protein-tyrosine-phosphatase</fullName>
        <ecNumber evidence="2">3.1.3.48</ecNumber>
    </recommendedName>
</protein>
<keyword evidence="3" id="KW-0378">Hydrolase</keyword>
<accession>A0A1R2C3L6</accession>
<evidence type="ECO:0000259" key="5">
    <source>
        <dbReference type="PROSITE" id="PS50054"/>
    </source>
</evidence>
<organism evidence="7 8">
    <name type="scientific">Stentor coeruleus</name>
    <dbReference type="NCBI Taxonomy" id="5963"/>
    <lineage>
        <taxon>Eukaryota</taxon>
        <taxon>Sar</taxon>
        <taxon>Alveolata</taxon>
        <taxon>Ciliophora</taxon>
        <taxon>Postciliodesmatophora</taxon>
        <taxon>Heterotrichea</taxon>
        <taxon>Heterotrichida</taxon>
        <taxon>Stentoridae</taxon>
        <taxon>Stentor</taxon>
    </lineage>
</organism>
<evidence type="ECO:0000256" key="3">
    <source>
        <dbReference type="ARBA" id="ARBA00022801"/>
    </source>
</evidence>
<dbReference type="Pfam" id="PF14671">
    <property type="entry name" value="DSPn"/>
    <property type="match status" value="1"/>
</dbReference>
<dbReference type="GO" id="GO:0004725">
    <property type="term" value="F:protein tyrosine phosphatase activity"/>
    <property type="evidence" value="ECO:0007669"/>
    <property type="project" value="UniProtKB-EC"/>
</dbReference>
<dbReference type="CDD" id="cd17657">
    <property type="entry name" value="CDC14_N"/>
    <property type="match status" value="1"/>
</dbReference>
<name>A0A1R2C3L6_9CILI</name>
<keyword evidence="4" id="KW-0904">Protein phosphatase</keyword>
<dbReference type="InterPro" id="IPR029260">
    <property type="entry name" value="DSPn"/>
</dbReference>
<gene>
    <name evidence="7" type="ORF">SteCoe_15492</name>
</gene>
<dbReference type="FunFam" id="3.90.190.10:FF:000006">
    <property type="entry name" value="Dual specificity protein phosphatase CDC14B"/>
    <property type="match status" value="1"/>
</dbReference>
<evidence type="ECO:0000256" key="1">
    <source>
        <dbReference type="ARBA" id="ARBA00007315"/>
    </source>
</evidence>
<feature type="domain" description="Tyrosine specific protein phosphatases" evidence="6">
    <location>
        <begin position="252"/>
        <end position="314"/>
    </location>
</feature>
<evidence type="ECO:0000313" key="7">
    <source>
        <dbReference type="EMBL" id="OMJ83581.1"/>
    </source>
</evidence>
<keyword evidence="8" id="KW-1185">Reference proteome</keyword>
<reference evidence="7 8" key="1">
    <citation type="submission" date="2016-11" db="EMBL/GenBank/DDBJ databases">
        <title>The macronuclear genome of Stentor coeruleus: a giant cell with tiny introns.</title>
        <authorList>
            <person name="Slabodnick M."/>
            <person name="Ruby J.G."/>
            <person name="Reiff S.B."/>
            <person name="Swart E.C."/>
            <person name="Gosai S."/>
            <person name="Prabakaran S."/>
            <person name="Witkowska E."/>
            <person name="Larue G.E."/>
            <person name="Fisher S."/>
            <person name="Freeman R.M."/>
            <person name="Gunawardena J."/>
            <person name="Chu W."/>
            <person name="Stover N.A."/>
            <person name="Gregory B.D."/>
            <person name="Nowacki M."/>
            <person name="Derisi J."/>
            <person name="Roy S.W."/>
            <person name="Marshall W.F."/>
            <person name="Sood P."/>
        </authorList>
    </citation>
    <scope>NUCLEOTIDE SEQUENCE [LARGE SCALE GENOMIC DNA]</scope>
    <source>
        <strain evidence="7">WM001</strain>
    </source>
</reference>
<dbReference type="InterPro" id="IPR044506">
    <property type="entry name" value="CDC14_C"/>
</dbReference>
<feature type="domain" description="Tyrosine-protein phosphatase" evidence="5">
    <location>
        <begin position="172"/>
        <end position="327"/>
    </location>
</feature>
<dbReference type="Gene3D" id="3.90.190.10">
    <property type="entry name" value="Protein tyrosine phosphatase superfamily"/>
    <property type="match status" value="2"/>
</dbReference>
<dbReference type="PROSITE" id="PS50056">
    <property type="entry name" value="TYR_PHOSPHATASE_2"/>
    <property type="match status" value="1"/>
</dbReference>
<dbReference type="OrthoDB" id="442453at2759"/>
<evidence type="ECO:0000259" key="6">
    <source>
        <dbReference type="PROSITE" id="PS50056"/>
    </source>
</evidence>
<dbReference type="InterPro" id="IPR020422">
    <property type="entry name" value="TYR_PHOSPHATASE_DUAL_dom"/>
</dbReference>
<dbReference type="InterPro" id="IPR016130">
    <property type="entry name" value="Tyr_Pase_AS"/>
</dbReference>
<dbReference type="CDD" id="cd14499">
    <property type="entry name" value="CDC14_C"/>
    <property type="match status" value="1"/>
</dbReference>
<dbReference type="InterPro" id="IPR000387">
    <property type="entry name" value="Tyr_Pase_dom"/>
</dbReference>
<dbReference type="Proteomes" id="UP000187209">
    <property type="component" value="Unassembled WGS sequence"/>
</dbReference>
<comment type="similarity">
    <text evidence="1">Belongs to the protein-tyrosine phosphatase family. Non-receptor class CDC14 subfamily.</text>
</comment>
<evidence type="ECO:0000256" key="4">
    <source>
        <dbReference type="ARBA" id="ARBA00022912"/>
    </source>
</evidence>
<dbReference type="Pfam" id="PF22785">
    <property type="entry name" value="Tc-R-P"/>
    <property type="match status" value="1"/>
</dbReference>
<dbReference type="EMBL" id="MPUH01000299">
    <property type="protein sequence ID" value="OMJ83581.1"/>
    <property type="molecule type" value="Genomic_DNA"/>
</dbReference>